<dbReference type="Gene3D" id="1.20.1280.50">
    <property type="match status" value="1"/>
</dbReference>
<evidence type="ECO:0000313" key="3">
    <source>
        <dbReference type="Proteomes" id="UP000230002"/>
    </source>
</evidence>
<dbReference type="InterPro" id="IPR036047">
    <property type="entry name" value="F-box-like_dom_sf"/>
</dbReference>
<dbReference type="SUPFAM" id="SSF81383">
    <property type="entry name" value="F-box domain"/>
    <property type="match status" value="1"/>
</dbReference>
<evidence type="ECO:0000313" key="2">
    <source>
        <dbReference type="EMBL" id="PIL33190.1"/>
    </source>
</evidence>
<dbReference type="Pfam" id="PF12937">
    <property type="entry name" value="F-box-like"/>
    <property type="match status" value="1"/>
</dbReference>
<organism evidence="2 3">
    <name type="scientific">Ganoderma sinense ZZ0214-1</name>
    <dbReference type="NCBI Taxonomy" id="1077348"/>
    <lineage>
        <taxon>Eukaryota</taxon>
        <taxon>Fungi</taxon>
        <taxon>Dikarya</taxon>
        <taxon>Basidiomycota</taxon>
        <taxon>Agaricomycotina</taxon>
        <taxon>Agaricomycetes</taxon>
        <taxon>Polyporales</taxon>
        <taxon>Polyporaceae</taxon>
        <taxon>Ganoderma</taxon>
    </lineage>
</organism>
<dbReference type="AlphaFoldDB" id="A0A2G8SHE6"/>
<name>A0A2G8SHE6_9APHY</name>
<gene>
    <name evidence="2" type="ORF">GSI_04640</name>
</gene>
<feature type="domain" description="F-box" evidence="1">
    <location>
        <begin position="61"/>
        <end position="109"/>
    </location>
</feature>
<dbReference type="EMBL" id="AYKW01000008">
    <property type="protein sequence ID" value="PIL33190.1"/>
    <property type="molecule type" value="Genomic_DNA"/>
</dbReference>
<protein>
    <recommendedName>
        <fullName evidence="1">F-box domain-containing protein</fullName>
    </recommendedName>
</protein>
<proteinExistence type="predicted"/>
<accession>A0A2G8SHE6</accession>
<dbReference type="PROSITE" id="PS50181">
    <property type="entry name" value="FBOX"/>
    <property type="match status" value="1"/>
</dbReference>
<dbReference type="Proteomes" id="UP000230002">
    <property type="component" value="Unassembled WGS sequence"/>
</dbReference>
<sequence>MARVAETLVELPFPHLWSFLPVADRASLVGLSPNDIRAWTSARADEYCRFARALLSIYNAVAPIHSLPAEILSKIFEECWTGRKSLRIGHVCRQWRSVLLDSKRFWADAVKGGKFTLGDYHTGYLGAMLERSSPRRIEPSLSRFPADVSRCLAPHSDRVISLEVSRVTIAVLLQLWACLNSGMPCLTTLTLTVDEEDFRWILHTPTKNLSLSPTALPRLTRVSAPVVLLPSLNRSSLQHLTLTNPITREYDNGRLQNDSFFKALALCAPNLQTLSLSEATPWLFNLTAPPFVLPALRHLHIQDVARRCDLLLDRLALPLTTRIHCTNIDGLGLCLTAPPSAPSIQSALSMTDRVAIVCTVEAVSVHCYARDSDEALLHVDVGPPAVRPQAVDRLGPSDLIEFFRDLARATQLTVAGCIRSDMQAALEWRAFPHLVRAEVRGRGAKYAVKNLARWQLGDGDSTPAHWQAGSSPATTVVCPGLKMLAVDFQFILGPQRTDGLGEALRRGDVAGVEADLRKRCADLEHALSFRSEMGTRLARLEFGCTEQDWSEGLNERKGTRDPLNPGWTSWRPIVEPLEKLVDGAVVFTGYRYLLADG</sequence>
<dbReference type="OrthoDB" id="2751943at2759"/>
<evidence type="ECO:0000259" key="1">
    <source>
        <dbReference type="PROSITE" id="PS50181"/>
    </source>
</evidence>
<reference evidence="2 3" key="1">
    <citation type="journal article" date="2015" name="Sci. Rep.">
        <title>Chromosome-level genome map provides insights into diverse defense mechanisms in the medicinal fungus Ganoderma sinense.</title>
        <authorList>
            <person name="Zhu Y."/>
            <person name="Xu J."/>
            <person name="Sun C."/>
            <person name="Zhou S."/>
            <person name="Xu H."/>
            <person name="Nelson D.R."/>
            <person name="Qian J."/>
            <person name="Song J."/>
            <person name="Luo H."/>
            <person name="Xiang L."/>
            <person name="Li Y."/>
            <person name="Xu Z."/>
            <person name="Ji A."/>
            <person name="Wang L."/>
            <person name="Lu S."/>
            <person name="Hayward A."/>
            <person name="Sun W."/>
            <person name="Li X."/>
            <person name="Schwartz D.C."/>
            <person name="Wang Y."/>
            <person name="Chen S."/>
        </authorList>
    </citation>
    <scope>NUCLEOTIDE SEQUENCE [LARGE SCALE GENOMIC DNA]</scope>
    <source>
        <strain evidence="2 3">ZZ0214-1</strain>
    </source>
</reference>
<dbReference type="InterPro" id="IPR001810">
    <property type="entry name" value="F-box_dom"/>
</dbReference>
<comment type="caution">
    <text evidence="2">The sequence shown here is derived from an EMBL/GenBank/DDBJ whole genome shotgun (WGS) entry which is preliminary data.</text>
</comment>
<keyword evidence="3" id="KW-1185">Reference proteome</keyword>